<feature type="repeat" description="ANK" evidence="4">
    <location>
        <begin position="459"/>
        <end position="491"/>
    </location>
</feature>
<evidence type="ECO:0000313" key="9">
    <source>
        <dbReference type="Proteomes" id="UP000268014"/>
    </source>
</evidence>
<feature type="compositionally biased region" description="Low complexity" evidence="6">
    <location>
        <begin position="786"/>
        <end position="797"/>
    </location>
</feature>
<dbReference type="AlphaFoldDB" id="A0A0N4W2F8"/>
<name>A0A0N4W2F8_HAEPC</name>
<dbReference type="Proteomes" id="UP000268014">
    <property type="component" value="Unassembled WGS sequence"/>
</dbReference>
<evidence type="ECO:0000256" key="1">
    <source>
        <dbReference type="ARBA" id="ARBA00022737"/>
    </source>
</evidence>
<reference evidence="8 9" key="2">
    <citation type="submission" date="2018-11" db="EMBL/GenBank/DDBJ databases">
        <authorList>
            <consortium name="Pathogen Informatics"/>
        </authorList>
    </citation>
    <scope>NUCLEOTIDE SEQUENCE [LARGE SCALE GENOMIC DNA]</scope>
    <source>
        <strain evidence="8 9">MHpl1</strain>
    </source>
</reference>
<organism evidence="10">
    <name type="scientific">Haemonchus placei</name>
    <name type="common">Barber's pole worm</name>
    <dbReference type="NCBI Taxonomy" id="6290"/>
    <lineage>
        <taxon>Eukaryota</taxon>
        <taxon>Metazoa</taxon>
        <taxon>Ecdysozoa</taxon>
        <taxon>Nematoda</taxon>
        <taxon>Chromadorea</taxon>
        <taxon>Rhabditida</taxon>
        <taxon>Rhabditina</taxon>
        <taxon>Rhabditomorpha</taxon>
        <taxon>Strongyloidea</taxon>
        <taxon>Trichostrongylidae</taxon>
        <taxon>Haemonchus</taxon>
    </lineage>
</organism>
<dbReference type="InterPro" id="IPR036612">
    <property type="entry name" value="KH_dom_type_1_sf"/>
</dbReference>
<keyword evidence="2 4" id="KW-0040">ANK repeat</keyword>
<keyword evidence="5" id="KW-0694">RNA-binding</keyword>
<dbReference type="InterPro" id="IPR004087">
    <property type="entry name" value="KH_dom"/>
</dbReference>
<dbReference type="PRINTS" id="PR01415">
    <property type="entry name" value="ANKYRIN"/>
</dbReference>
<keyword evidence="9" id="KW-1185">Reference proteome</keyword>
<feature type="repeat" description="ANK" evidence="4">
    <location>
        <begin position="629"/>
        <end position="661"/>
    </location>
</feature>
<keyword evidence="1" id="KW-0677">Repeat</keyword>
<dbReference type="OrthoDB" id="20872at2759"/>
<feature type="repeat" description="ANK" evidence="4">
    <location>
        <begin position="596"/>
        <end position="628"/>
    </location>
</feature>
<dbReference type="GO" id="GO:0003723">
    <property type="term" value="F:RNA binding"/>
    <property type="evidence" value="ECO:0007669"/>
    <property type="project" value="UniProtKB-UniRule"/>
</dbReference>
<protein>
    <submittedName>
        <fullName evidence="10">ANK_REP_REGION domain-containing protein</fullName>
    </submittedName>
</protein>
<evidence type="ECO:0000256" key="5">
    <source>
        <dbReference type="PROSITE-ProRule" id="PRU00117"/>
    </source>
</evidence>
<feature type="region of interest" description="Disordered" evidence="6">
    <location>
        <begin position="755"/>
        <end position="803"/>
    </location>
</feature>
<feature type="domain" description="K Homology" evidence="7">
    <location>
        <begin position="791"/>
        <end position="863"/>
    </location>
</feature>
<dbReference type="GO" id="GO:0045087">
    <property type="term" value="P:innate immune response"/>
    <property type="evidence" value="ECO:0007669"/>
    <property type="project" value="TreeGrafter"/>
</dbReference>
<dbReference type="Pfam" id="PF00023">
    <property type="entry name" value="Ank"/>
    <property type="match status" value="1"/>
</dbReference>
<dbReference type="PROSITE" id="PS50084">
    <property type="entry name" value="KH_TYPE_1"/>
    <property type="match status" value="1"/>
</dbReference>
<dbReference type="Gene3D" id="1.25.40.20">
    <property type="entry name" value="Ankyrin repeat-containing domain"/>
    <property type="match status" value="5"/>
</dbReference>
<dbReference type="WBParaSite" id="HPLM_0000390601-mRNA-1">
    <property type="protein sequence ID" value="HPLM_0000390601-mRNA-1"/>
    <property type="gene ID" value="HPLM_0000390601"/>
</dbReference>
<dbReference type="InterPro" id="IPR051631">
    <property type="entry name" value="Ankyrin-KH/SAM_domain"/>
</dbReference>
<keyword evidence="3" id="KW-0175">Coiled coil</keyword>
<dbReference type="PANTHER" id="PTHR23206:SF8">
    <property type="entry name" value="ANKYRIN REPEAT AND KH DOMAIN-CONTAINING 1"/>
    <property type="match status" value="1"/>
</dbReference>
<dbReference type="InterPro" id="IPR002110">
    <property type="entry name" value="Ankyrin_rpt"/>
</dbReference>
<dbReference type="FunFam" id="1.25.40.20:FF:000041">
    <property type="entry name" value="ankyrin repeat and KH domain-containing protein 1 isoform X1"/>
    <property type="match status" value="1"/>
</dbReference>
<dbReference type="SUPFAM" id="SSF48403">
    <property type="entry name" value="Ankyrin repeat"/>
    <property type="match status" value="2"/>
</dbReference>
<dbReference type="PROSITE" id="PS50088">
    <property type="entry name" value="ANK_REPEAT"/>
    <property type="match status" value="11"/>
</dbReference>
<evidence type="ECO:0000259" key="7">
    <source>
        <dbReference type="SMART" id="SM00322"/>
    </source>
</evidence>
<feature type="repeat" description="ANK" evidence="4">
    <location>
        <begin position="144"/>
        <end position="176"/>
    </location>
</feature>
<feature type="repeat" description="ANK" evidence="4">
    <location>
        <begin position="359"/>
        <end position="391"/>
    </location>
</feature>
<dbReference type="SMART" id="SM00322">
    <property type="entry name" value="KH"/>
    <property type="match status" value="1"/>
</dbReference>
<dbReference type="InterPro" id="IPR004088">
    <property type="entry name" value="KH_dom_type_1"/>
</dbReference>
<accession>A0A0N4W2F8</accession>
<dbReference type="PANTHER" id="PTHR23206">
    <property type="entry name" value="MASK PROTEIN"/>
    <property type="match status" value="1"/>
</dbReference>
<evidence type="ECO:0000256" key="3">
    <source>
        <dbReference type="ARBA" id="ARBA00023054"/>
    </source>
</evidence>
<dbReference type="EMBL" id="UZAF01016156">
    <property type="protein sequence ID" value="VDO21939.1"/>
    <property type="molecule type" value="Genomic_DNA"/>
</dbReference>
<gene>
    <name evidence="8" type="ORF">HPLM_LOCUS3898</name>
</gene>
<sequence length="870" mass="93894">MCCSSSLGCRLCYFSIRCIRNNRNFCFSEVLDVLVKNGGDLGLGTNTPLMEAAQEGHASTVNYILAAVKPVRAEILTVALFFISQASQSLGSSLCEVSEWTLRGRNFDYDGRTALMKAAKNGFVEIVEFLVSKGADVNYRSSNGDATALSLACSAGHKDIVKLLLKCGADPNIELKVCDGVTCVMEAARNGFVNIVEMMLDHSGVFPQPPRVLPSGTVPQPEKGSPPVPPPPPPTPTTSAKVFIISSVFQISDSMEQNTHILRIKYLLFKILRRALPSVAQSVGLNASASQVPVPPAPPATPGLVPAPDMAPSVLPTAAAPPTPGFASLRRAHSEGDDLDITRYYFKSAFNVDKATESNNDTPLTLACSNGHAQMVDVLVCRGANIEHRDKKGFTPLILAATGGHRDVVELLLNNGAQIEAQSERTKDTALSLACSGGRKDVVELLLSRGANKEHRNVSDYTPLSLAASGGYVEIVNMLLNAGAEINSRTGSKLGISPLMLAAMNGHKEATRVLLEQGSDINAQIETNRNTALTLACFQGRTEVVGLLLQYNANVEHRAKTGLTPLMEAANGGYVEVGELLLDACADPNTAPVPSSRDTALTIAADKGHERFVDMLVHRGAHIDARNKKGCTALWLACHGGHLETVQTLVKHGADVDMQDNRKMSPLMVAFRKGHVKVVQHMVQHVRQFPGDQELFRYLTTISEPDLLRNCQECMDLIVKAKNAQAEEANRAAESLLALLAEEVCSCVPRSKKQAKLRKKEKKKEKKAKKHDGNDKERSTAPLSDAPAPASNAEESPTIPRVKEESEVVCSTVIARVIGRGGANINAIREATGASIEVEKQSAVRRDQHDRQICIRGTQETVRWVVFQLE</sequence>
<dbReference type="OMA" id="CYFSIRC"/>
<feature type="repeat" description="ANK" evidence="4">
    <location>
        <begin position="561"/>
        <end position="593"/>
    </location>
</feature>
<dbReference type="Pfam" id="PF00013">
    <property type="entry name" value="KH_1"/>
    <property type="match status" value="1"/>
</dbReference>
<dbReference type="STRING" id="6290.A0A0N4W2F8"/>
<dbReference type="Gene3D" id="3.30.1370.10">
    <property type="entry name" value="K Homology domain, type 1"/>
    <property type="match status" value="1"/>
</dbReference>
<reference evidence="10" key="1">
    <citation type="submission" date="2017-02" db="UniProtKB">
        <authorList>
            <consortium name="WormBaseParasite"/>
        </authorList>
    </citation>
    <scope>IDENTIFICATION</scope>
</reference>
<feature type="compositionally biased region" description="Basic residues" evidence="6">
    <location>
        <begin position="755"/>
        <end position="770"/>
    </location>
</feature>
<evidence type="ECO:0000256" key="4">
    <source>
        <dbReference type="PROSITE-ProRule" id="PRU00023"/>
    </source>
</evidence>
<dbReference type="Pfam" id="PF12796">
    <property type="entry name" value="Ank_2"/>
    <property type="match status" value="5"/>
</dbReference>
<evidence type="ECO:0000256" key="2">
    <source>
        <dbReference type="ARBA" id="ARBA00023043"/>
    </source>
</evidence>
<evidence type="ECO:0000313" key="10">
    <source>
        <dbReference type="WBParaSite" id="HPLM_0000390601-mRNA-1"/>
    </source>
</evidence>
<evidence type="ECO:0000256" key="6">
    <source>
        <dbReference type="SAM" id="MobiDB-lite"/>
    </source>
</evidence>
<feature type="compositionally biased region" description="Pro residues" evidence="6">
    <location>
        <begin position="224"/>
        <end position="236"/>
    </location>
</feature>
<dbReference type="PROSITE" id="PS50297">
    <property type="entry name" value="ANK_REP_REGION"/>
    <property type="match status" value="11"/>
</dbReference>
<feature type="region of interest" description="Disordered" evidence="6">
    <location>
        <begin position="210"/>
        <end position="237"/>
    </location>
</feature>
<dbReference type="SUPFAM" id="SSF54791">
    <property type="entry name" value="Eukaryotic type KH-domain (KH-domain type I)"/>
    <property type="match status" value="1"/>
</dbReference>
<feature type="repeat" description="ANK" evidence="4">
    <location>
        <begin position="392"/>
        <end position="424"/>
    </location>
</feature>
<evidence type="ECO:0000313" key="8">
    <source>
        <dbReference type="EMBL" id="VDO21939.1"/>
    </source>
</evidence>
<feature type="repeat" description="ANK" evidence="4">
    <location>
        <begin position="426"/>
        <end position="458"/>
    </location>
</feature>
<feature type="repeat" description="ANK" evidence="4">
    <location>
        <begin position="528"/>
        <end position="560"/>
    </location>
</feature>
<dbReference type="GO" id="GO:0005737">
    <property type="term" value="C:cytoplasm"/>
    <property type="evidence" value="ECO:0007669"/>
    <property type="project" value="TreeGrafter"/>
</dbReference>
<proteinExistence type="predicted"/>
<dbReference type="SMART" id="SM00248">
    <property type="entry name" value="ANK"/>
    <property type="match status" value="14"/>
</dbReference>
<feature type="repeat" description="ANK" evidence="4">
    <location>
        <begin position="110"/>
        <end position="142"/>
    </location>
</feature>
<dbReference type="InterPro" id="IPR036770">
    <property type="entry name" value="Ankyrin_rpt-contain_sf"/>
</dbReference>
<feature type="repeat" description="ANK" evidence="4">
    <location>
        <begin position="494"/>
        <end position="526"/>
    </location>
</feature>